<accession>A0A7W3XQ25</accession>
<dbReference type="InterPro" id="IPR036890">
    <property type="entry name" value="HATPase_C_sf"/>
</dbReference>
<dbReference type="EC" id="2.7.13.3" evidence="3"/>
<dbReference type="SMART" id="SM00304">
    <property type="entry name" value="HAMP"/>
    <property type="match status" value="1"/>
</dbReference>
<evidence type="ECO:0000256" key="1">
    <source>
        <dbReference type="ARBA" id="ARBA00000085"/>
    </source>
</evidence>
<keyword evidence="11 14" id="KW-1133">Transmembrane helix</keyword>
<dbReference type="InterPro" id="IPR003661">
    <property type="entry name" value="HisK_dim/P_dom"/>
</dbReference>
<sequence>MEWLKNQSLKQSFFVISALFLCVGLLLSAVSFMVCVELRSKVEVYPQYEMSFNENGEIISSYHNGTVGENTHNAKYLLVNILQFALPIFFVVLSLILADITFYRIKLKKPLAILQNSAERIQQQDLDFTVEKYSGDELGALCSAFETMRMELKHNNKELWRQMEERKRLNAAFSHDLRNPVTVLKGCAKLLQKNLTGEKLDCSSVKESLSLITQYTSRIENYVEAMSTAQKLEDWMCSPQATSWSVLSKELEQSLLFLSGKAEKEIKFSCCGANEDIFVDKAMIQNVSENLVNNALRYAKTEVYIKLSYDNEKIAVCVSDDGNGFSPVILQKGISPFLRDDNRDEQEHFGMGLYVCSLLCKKHGGNLKIENTELGAKATACFLVLKS</sequence>
<evidence type="ECO:0000256" key="11">
    <source>
        <dbReference type="ARBA" id="ARBA00022989"/>
    </source>
</evidence>
<dbReference type="Gene3D" id="3.30.565.10">
    <property type="entry name" value="Histidine kinase-like ATPase, C-terminal domain"/>
    <property type="match status" value="1"/>
</dbReference>
<keyword evidence="18" id="KW-1185">Reference proteome</keyword>
<evidence type="ECO:0000256" key="10">
    <source>
        <dbReference type="ARBA" id="ARBA00022840"/>
    </source>
</evidence>
<keyword evidence="12" id="KW-0902">Two-component regulatory system</keyword>
<feature type="transmembrane region" description="Helical" evidence="14">
    <location>
        <begin position="81"/>
        <end position="103"/>
    </location>
</feature>
<dbReference type="CDD" id="cd06225">
    <property type="entry name" value="HAMP"/>
    <property type="match status" value="1"/>
</dbReference>
<dbReference type="PROSITE" id="PS50109">
    <property type="entry name" value="HIS_KIN"/>
    <property type="match status" value="1"/>
</dbReference>
<evidence type="ECO:0000256" key="12">
    <source>
        <dbReference type="ARBA" id="ARBA00023012"/>
    </source>
</evidence>
<dbReference type="AlphaFoldDB" id="A0A7W3XQ25"/>
<organism evidence="17 18">
    <name type="scientific">Fontibacillus solani</name>
    <dbReference type="NCBI Taxonomy" id="1572857"/>
    <lineage>
        <taxon>Bacteria</taxon>
        <taxon>Bacillati</taxon>
        <taxon>Bacillota</taxon>
        <taxon>Bacilli</taxon>
        <taxon>Bacillales</taxon>
        <taxon>Paenibacillaceae</taxon>
        <taxon>Fontibacillus</taxon>
    </lineage>
</organism>
<dbReference type="InterPro" id="IPR050398">
    <property type="entry name" value="HssS/ArlS-like"/>
</dbReference>
<evidence type="ECO:0000256" key="5">
    <source>
        <dbReference type="ARBA" id="ARBA00022553"/>
    </source>
</evidence>
<dbReference type="SUPFAM" id="SSF47384">
    <property type="entry name" value="Homodimeric domain of signal transducing histidine kinase"/>
    <property type="match status" value="1"/>
</dbReference>
<evidence type="ECO:0000256" key="6">
    <source>
        <dbReference type="ARBA" id="ARBA00022679"/>
    </source>
</evidence>
<dbReference type="InterPro" id="IPR036097">
    <property type="entry name" value="HisK_dim/P_sf"/>
</dbReference>
<comment type="caution">
    <text evidence="17">The sequence shown here is derived from an EMBL/GenBank/DDBJ whole genome shotgun (WGS) entry which is preliminary data.</text>
</comment>
<comment type="subcellular location">
    <subcellularLocation>
        <location evidence="2">Cell membrane</location>
        <topology evidence="2">Multi-pass membrane protein</topology>
    </subcellularLocation>
</comment>
<feature type="domain" description="Histidine kinase" evidence="15">
    <location>
        <begin position="172"/>
        <end position="387"/>
    </location>
</feature>
<evidence type="ECO:0000259" key="16">
    <source>
        <dbReference type="PROSITE" id="PS50885"/>
    </source>
</evidence>
<dbReference type="Pfam" id="PF00672">
    <property type="entry name" value="HAMP"/>
    <property type="match status" value="1"/>
</dbReference>
<dbReference type="Gene3D" id="1.10.287.130">
    <property type="match status" value="1"/>
</dbReference>
<dbReference type="GO" id="GO:0005886">
    <property type="term" value="C:plasma membrane"/>
    <property type="evidence" value="ECO:0007669"/>
    <property type="project" value="UniProtKB-SubCell"/>
</dbReference>
<keyword evidence="9 17" id="KW-0418">Kinase</keyword>
<evidence type="ECO:0000256" key="3">
    <source>
        <dbReference type="ARBA" id="ARBA00012438"/>
    </source>
</evidence>
<evidence type="ECO:0000313" key="18">
    <source>
        <dbReference type="Proteomes" id="UP000567067"/>
    </source>
</evidence>
<dbReference type="Pfam" id="PF02518">
    <property type="entry name" value="HATPase_c"/>
    <property type="match status" value="1"/>
</dbReference>
<dbReference type="Gene3D" id="6.10.340.10">
    <property type="match status" value="1"/>
</dbReference>
<dbReference type="InterPro" id="IPR003594">
    <property type="entry name" value="HATPase_dom"/>
</dbReference>
<dbReference type="SUPFAM" id="SSF158472">
    <property type="entry name" value="HAMP domain-like"/>
    <property type="match status" value="1"/>
</dbReference>
<comment type="catalytic activity">
    <reaction evidence="1">
        <text>ATP + protein L-histidine = ADP + protein N-phospho-L-histidine.</text>
        <dbReference type="EC" id="2.7.13.3"/>
    </reaction>
</comment>
<dbReference type="RefSeq" id="WP_182534229.1">
    <property type="nucleotide sequence ID" value="NZ_JACJIP010000002.1"/>
</dbReference>
<feature type="transmembrane region" description="Helical" evidence="14">
    <location>
        <begin position="12"/>
        <end position="34"/>
    </location>
</feature>
<dbReference type="PROSITE" id="PS50885">
    <property type="entry name" value="HAMP"/>
    <property type="match status" value="1"/>
</dbReference>
<dbReference type="Proteomes" id="UP000567067">
    <property type="component" value="Unassembled WGS sequence"/>
</dbReference>
<dbReference type="CDD" id="cd00082">
    <property type="entry name" value="HisKA"/>
    <property type="match status" value="1"/>
</dbReference>
<dbReference type="Pfam" id="PF00512">
    <property type="entry name" value="HisKA"/>
    <property type="match status" value="1"/>
</dbReference>
<dbReference type="SMART" id="SM00388">
    <property type="entry name" value="HisKA"/>
    <property type="match status" value="1"/>
</dbReference>
<dbReference type="SMART" id="SM00387">
    <property type="entry name" value="HATPase_c"/>
    <property type="match status" value="1"/>
</dbReference>
<dbReference type="PANTHER" id="PTHR45528">
    <property type="entry name" value="SENSOR HISTIDINE KINASE CPXA"/>
    <property type="match status" value="1"/>
</dbReference>
<evidence type="ECO:0000256" key="14">
    <source>
        <dbReference type="SAM" id="Phobius"/>
    </source>
</evidence>
<name>A0A7W3XQ25_9BACL</name>
<reference evidence="17 18" key="1">
    <citation type="submission" date="2020-08" db="EMBL/GenBank/DDBJ databases">
        <title>Genomic Encyclopedia of Type Strains, Phase III (KMG-III): the genomes of soil and plant-associated and newly described type strains.</title>
        <authorList>
            <person name="Whitman W."/>
        </authorList>
    </citation>
    <scope>NUCLEOTIDE SEQUENCE [LARGE SCALE GENOMIC DNA]</scope>
    <source>
        <strain evidence="17 18">CECT 8693</strain>
    </source>
</reference>
<keyword evidence="7 14" id="KW-0812">Transmembrane</keyword>
<protein>
    <recommendedName>
        <fullName evidence="3">histidine kinase</fullName>
        <ecNumber evidence="3">2.7.13.3</ecNumber>
    </recommendedName>
</protein>
<evidence type="ECO:0000259" key="15">
    <source>
        <dbReference type="PROSITE" id="PS50109"/>
    </source>
</evidence>
<dbReference type="EMBL" id="JACJIP010000002">
    <property type="protein sequence ID" value="MBA9084152.1"/>
    <property type="molecule type" value="Genomic_DNA"/>
</dbReference>
<dbReference type="InterPro" id="IPR005467">
    <property type="entry name" value="His_kinase_dom"/>
</dbReference>
<evidence type="ECO:0000256" key="13">
    <source>
        <dbReference type="ARBA" id="ARBA00023136"/>
    </source>
</evidence>
<keyword evidence="10" id="KW-0067">ATP-binding</keyword>
<dbReference type="SUPFAM" id="SSF55874">
    <property type="entry name" value="ATPase domain of HSP90 chaperone/DNA topoisomerase II/histidine kinase"/>
    <property type="match status" value="1"/>
</dbReference>
<feature type="domain" description="HAMP" evidence="16">
    <location>
        <begin position="105"/>
        <end position="157"/>
    </location>
</feature>
<evidence type="ECO:0000256" key="2">
    <source>
        <dbReference type="ARBA" id="ARBA00004651"/>
    </source>
</evidence>
<dbReference type="PANTHER" id="PTHR45528:SF8">
    <property type="entry name" value="HISTIDINE KINASE"/>
    <property type="match status" value="1"/>
</dbReference>
<keyword evidence="4" id="KW-1003">Cell membrane</keyword>
<evidence type="ECO:0000256" key="4">
    <source>
        <dbReference type="ARBA" id="ARBA00022475"/>
    </source>
</evidence>
<keyword evidence="8" id="KW-0547">Nucleotide-binding</keyword>
<dbReference type="GO" id="GO:0005524">
    <property type="term" value="F:ATP binding"/>
    <property type="evidence" value="ECO:0007669"/>
    <property type="project" value="UniProtKB-KW"/>
</dbReference>
<keyword evidence="6" id="KW-0808">Transferase</keyword>
<evidence type="ECO:0000256" key="9">
    <source>
        <dbReference type="ARBA" id="ARBA00022777"/>
    </source>
</evidence>
<gene>
    <name evidence="17" type="ORF">FHR92_000606</name>
</gene>
<dbReference type="InterPro" id="IPR003660">
    <property type="entry name" value="HAMP_dom"/>
</dbReference>
<dbReference type="GO" id="GO:0000155">
    <property type="term" value="F:phosphorelay sensor kinase activity"/>
    <property type="evidence" value="ECO:0007669"/>
    <property type="project" value="InterPro"/>
</dbReference>
<proteinExistence type="predicted"/>
<evidence type="ECO:0000256" key="7">
    <source>
        <dbReference type="ARBA" id="ARBA00022692"/>
    </source>
</evidence>
<keyword evidence="5" id="KW-0597">Phosphoprotein</keyword>
<keyword evidence="13 14" id="KW-0472">Membrane</keyword>
<evidence type="ECO:0000313" key="17">
    <source>
        <dbReference type="EMBL" id="MBA9084152.1"/>
    </source>
</evidence>
<evidence type="ECO:0000256" key="8">
    <source>
        <dbReference type="ARBA" id="ARBA00022741"/>
    </source>
</evidence>